<evidence type="ECO:0000313" key="3">
    <source>
        <dbReference type="Proteomes" id="UP000316083"/>
    </source>
</evidence>
<comment type="caution">
    <text evidence="2">The sequence shown here is derived from an EMBL/GenBank/DDBJ whole genome shotgun (WGS) entry which is preliminary data.</text>
</comment>
<evidence type="ECO:0000313" key="2">
    <source>
        <dbReference type="EMBL" id="TWA60756.1"/>
    </source>
</evidence>
<dbReference type="InterPro" id="IPR025227">
    <property type="entry name" value="DUF4169"/>
</dbReference>
<dbReference type="RefSeq" id="WP_145679538.1">
    <property type="nucleotide sequence ID" value="NZ_VITF01000019.1"/>
</dbReference>
<name>A0A560AK82_AZOBR</name>
<evidence type="ECO:0000256" key="1">
    <source>
        <dbReference type="SAM" id="MobiDB-lite"/>
    </source>
</evidence>
<dbReference type="EMBL" id="VITF01000019">
    <property type="protein sequence ID" value="TWA60756.1"/>
    <property type="molecule type" value="Genomic_DNA"/>
</dbReference>
<accession>A0A560AK82</accession>
<gene>
    <name evidence="2" type="ORF">FBZ82_11940</name>
</gene>
<organism evidence="2 3">
    <name type="scientific">Azospirillum brasilense</name>
    <dbReference type="NCBI Taxonomy" id="192"/>
    <lineage>
        <taxon>Bacteria</taxon>
        <taxon>Pseudomonadati</taxon>
        <taxon>Pseudomonadota</taxon>
        <taxon>Alphaproteobacteria</taxon>
        <taxon>Rhodospirillales</taxon>
        <taxon>Azospirillaceae</taxon>
        <taxon>Azospirillum</taxon>
    </lineage>
</organism>
<sequence length="63" mass="7505">MADVVNLNRFRKMRQKEEREKNAEANRIRFGRTKTEKLRDRQEAERRAAELDGKKVEGGTEEE</sequence>
<dbReference type="Proteomes" id="UP000316083">
    <property type="component" value="Unassembled WGS sequence"/>
</dbReference>
<dbReference type="Pfam" id="PF13770">
    <property type="entry name" value="DUF4169"/>
    <property type="match status" value="1"/>
</dbReference>
<feature type="region of interest" description="Disordered" evidence="1">
    <location>
        <begin position="16"/>
        <end position="63"/>
    </location>
</feature>
<protein>
    <submittedName>
        <fullName evidence="2">Uncharacterized protein DUF4169</fullName>
    </submittedName>
</protein>
<dbReference type="AlphaFoldDB" id="A0A560AK82"/>
<proteinExistence type="predicted"/>
<reference evidence="2 3" key="1">
    <citation type="submission" date="2019-06" db="EMBL/GenBank/DDBJ databases">
        <title>Genomic Encyclopedia of Type Strains, Phase IV (KMG-V): Genome sequencing to study the core and pangenomes of soil and plant-associated prokaryotes.</title>
        <authorList>
            <person name="Whitman W."/>
        </authorList>
    </citation>
    <scope>NUCLEOTIDE SEQUENCE [LARGE SCALE GENOMIC DNA]</scope>
    <source>
        <strain evidence="2 3">BR 11796</strain>
    </source>
</reference>